<evidence type="ECO:0000313" key="3">
    <source>
        <dbReference type="Proteomes" id="UP000664701"/>
    </source>
</evidence>
<dbReference type="PIRSF" id="PIRSF016789">
    <property type="entry name" value="DUF454"/>
    <property type="match status" value="1"/>
</dbReference>
<proteinExistence type="predicted"/>
<reference evidence="2 3" key="2">
    <citation type="submission" date="2024-03" db="EMBL/GenBank/DDBJ databases">
        <title>The Genome Sequence of Enterococcus sp. DIV2402.</title>
        <authorList>
            <consortium name="The Broad Institute Genomics Platform"/>
            <consortium name="The Broad Institute Microbial Omics Core"/>
            <consortium name="The Broad Institute Genomic Center for Infectious Diseases"/>
            <person name="Earl A."/>
            <person name="Manson A."/>
            <person name="Gilmore M."/>
            <person name="Schwartman J."/>
            <person name="Shea T."/>
            <person name="Abouelleil A."/>
            <person name="Cao P."/>
            <person name="Chapman S."/>
            <person name="Cusick C."/>
            <person name="Young S."/>
            <person name="Neafsey D."/>
            <person name="Nusbaum C."/>
            <person name="Birren B."/>
        </authorList>
    </citation>
    <scope>NUCLEOTIDE SEQUENCE [LARGE SCALE GENOMIC DNA]</scope>
    <source>
        <strain evidence="2 3">DIV2402</strain>
    </source>
</reference>
<dbReference type="Pfam" id="PF04304">
    <property type="entry name" value="DUF454"/>
    <property type="match status" value="1"/>
</dbReference>
<accession>A0ABZ2SQQ3</accession>
<reference evidence="2 3" key="1">
    <citation type="submission" date="2021-03" db="EMBL/GenBank/DDBJ databases">
        <authorList>
            <person name="Gilmore M.S."/>
            <person name="Schwartzman J."/>
            <person name="Van Tyne D."/>
            <person name="Martin M."/>
            <person name="Earl A.M."/>
            <person name="Manson A.L."/>
            <person name="Straub T."/>
            <person name="Salamzade R."/>
            <person name="Saavedra J."/>
            <person name="Lebreton F."/>
            <person name="Prichula J."/>
            <person name="Schaufler K."/>
            <person name="Gaca A."/>
            <person name="Sgardioli B."/>
            <person name="Wagenaar J."/>
            <person name="Strong T."/>
        </authorList>
    </citation>
    <scope>NUCLEOTIDE SEQUENCE [LARGE SCALE GENOMIC DNA]</scope>
    <source>
        <strain evidence="2 3">DIV2402</strain>
    </source>
</reference>
<dbReference type="PANTHER" id="PTHR35813:SF1">
    <property type="entry name" value="INNER MEMBRANE PROTEIN YBAN"/>
    <property type="match status" value="1"/>
</dbReference>
<dbReference type="PANTHER" id="PTHR35813">
    <property type="entry name" value="INNER MEMBRANE PROTEIN YBAN"/>
    <property type="match status" value="1"/>
</dbReference>
<organism evidence="2 3">
    <name type="scientific">Candidatus Enterococcus lowellii</name>
    <dbReference type="NCBI Taxonomy" id="2230877"/>
    <lineage>
        <taxon>Bacteria</taxon>
        <taxon>Bacillati</taxon>
        <taxon>Bacillota</taxon>
        <taxon>Bacilli</taxon>
        <taxon>Lactobacillales</taxon>
        <taxon>Enterococcaceae</taxon>
        <taxon>Enterococcus</taxon>
    </lineage>
</organism>
<dbReference type="RefSeq" id="WP_207941747.1">
    <property type="nucleotide sequence ID" value="NZ_CP147251.1"/>
</dbReference>
<dbReference type="InterPro" id="IPR007401">
    <property type="entry name" value="DUF454"/>
</dbReference>
<protein>
    <recommendedName>
        <fullName evidence="4">DUF454 domain-containing protein</fullName>
    </recommendedName>
</protein>
<name>A0ABZ2SQQ3_9ENTE</name>
<evidence type="ECO:0000256" key="1">
    <source>
        <dbReference type="SAM" id="Phobius"/>
    </source>
</evidence>
<evidence type="ECO:0008006" key="4">
    <source>
        <dbReference type="Google" id="ProtNLM"/>
    </source>
</evidence>
<feature type="transmembrane region" description="Helical" evidence="1">
    <location>
        <begin position="97"/>
        <end position="115"/>
    </location>
</feature>
<keyword evidence="3" id="KW-1185">Reference proteome</keyword>
<keyword evidence="1" id="KW-0472">Membrane</keyword>
<evidence type="ECO:0000313" key="2">
    <source>
        <dbReference type="EMBL" id="WYJ78085.1"/>
    </source>
</evidence>
<dbReference type="EMBL" id="CP147251">
    <property type="protein sequence ID" value="WYJ78085.1"/>
    <property type="molecule type" value="Genomic_DNA"/>
</dbReference>
<keyword evidence="1" id="KW-0812">Transmembrane</keyword>
<keyword evidence="1" id="KW-1133">Transmembrane helix</keyword>
<gene>
    <name evidence="2" type="ORF">DOK78_002741</name>
</gene>
<dbReference type="Proteomes" id="UP000664701">
    <property type="component" value="Chromosome"/>
</dbReference>
<sequence>MKKVFYLTLGCASLGLGAAGTVLPVLPTVPFLLLATYSFAKGSERMHQWFIQTSLYEKHLATFVNGQGMSRQTKRRAMITVTLTMGFSFLMVQQRPLLQLMLAGIWCCLMLYFIFKIKTIA</sequence>